<dbReference type="EMBL" id="CAJNOE010002729">
    <property type="protein sequence ID" value="CAF1491383.1"/>
    <property type="molecule type" value="Genomic_DNA"/>
</dbReference>
<evidence type="ECO:0000313" key="1">
    <source>
        <dbReference type="EMBL" id="CAF1491383.1"/>
    </source>
</evidence>
<reference evidence="1" key="1">
    <citation type="submission" date="2021-02" db="EMBL/GenBank/DDBJ databases">
        <authorList>
            <person name="Nowell W R."/>
        </authorList>
    </citation>
    <scope>NUCLEOTIDE SEQUENCE</scope>
</reference>
<accession>A0A815SR38</accession>
<dbReference type="Proteomes" id="UP000663860">
    <property type="component" value="Unassembled WGS sequence"/>
</dbReference>
<sequence length="89" mass="10175">DEEGANHDHVISLKYILEDIKNIQTNIHYVRTDSCDTEQQLSSLSKKISYFRSMILTIYQGINLLQVAANTATKYAGSLLRMLFAEHEL</sequence>
<evidence type="ECO:0000313" key="2">
    <source>
        <dbReference type="Proteomes" id="UP000663860"/>
    </source>
</evidence>
<proteinExistence type="predicted"/>
<dbReference type="AlphaFoldDB" id="A0A815SR38"/>
<feature type="non-terminal residue" evidence="1">
    <location>
        <position position="1"/>
    </location>
</feature>
<gene>
    <name evidence="1" type="ORF">IZO911_LOCUS44503</name>
</gene>
<organism evidence="1 2">
    <name type="scientific">Adineta steineri</name>
    <dbReference type="NCBI Taxonomy" id="433720"/>
    <lineage>
        <taxon>Eukaryota</taxon>
        <taxon>Metazoa</taxon>
        <taxon>Spiralia</taxon>
        <taxon>Gnathifera</taxon>
        <taxon>Rotifera</taxon>
        <taxon>Eurotatoria</taxon>
        <taxon>Bdelloidea</taxon>
        <taxon>Adinetida</taxon>
        <taxon>Adinetidae</taxon>
        <taxon>Adineta</taxon>
    </lineage>
</organism>
<protein>
    <submittedName>
        <fullName evidence="1">Uncharacterized protein</fullName>
    </submittedName>
</protein>
<name>A0A815SR38_9BILA</name>
<comment type="caution">
    <text evidence="1">The sequence shown here is derived from an EMBL/GenBank/DDBJ whole genome shotgun (WGS) entry which is preliminary data.</text>
</comment>